<dbReference type="EMBL" id="QQBB01000011">
    <property type="protein sequence ID" value="RDI54897.1"/>
    <property type="molecule type" value="Genomic_DNA"/>
</dbReference>
<keyword evidence="8" id="KW-1185">Reference proteome</keyword>
<protein>
    <recommendedName>
        <fullName evidence="6">Peptidase M10 serralysin C-terminal domain-containing protein</fullName>
    </recommendedName>
</protein>
<evidence type="ECO:0000256" key="2">
    <source>
        <dbReference type="ARBA" id="ARBA00004613"/>
    </source>
</evidence>
<evidence type="ECO:0000313" key="8">
    <source>
        <dbReference type="Proteomes" id="UP000254925"/>
    </source>
</evidence>
<dbReference type="Pfam" id="PF08548">
    <property type="entry name" value="Peptidase_M10_C"/>
    <property type="match status" value="1"/>
</dbReference>
<feature type="compositionally biased region" description="Pro residues" evidence="5">
    <location>
        <begin position="72"/>
        <end position="82"/>
    </location>
</feature>
<evidence type="ECO:0000256" key="1">
    <source>
        <dbReference type="ARBA" id="ARBA00001913"/>
    </source>
</evidence>
<dbReference type="RefSeq" id="WP_425374301.1">
    <property type="nucleotide sequence ID" value="NZ_QQBB01000011.1"/>
</dbReference>
<dbReference type="Pfam" id="PF00353">
    <property type="entry name" value="HemolysinCabind"/>
    <property type="match status" value="1"/>
</dbReference>
<proteinExistence type="predicted"/>
<comment type="caution">
    <text evidence="7">The sequence shown here is derived from an EMBL/GenBank/DDBJ whole genome shotgun (WGS) entry which is preliminary data.</text>
</comment>
<gene>
    <name evidence="7" type="ORF">DES45_11174</name>
</gene>
<keyword evidence="4" id="KW-0677">Repeat</keyword>
<evidence type="ECO:0000313" key="7">
    <source>
        <dbReference type="EMBL" id="RDI54897.1"/>
    </source>
</evidence>
<dbReference type="GO" id="GO:0005509">
    <property type="term" value="F:calcium ion binding"/>
    <property type="evidence" value="ECO:0007669"/>
    <property type="project" value="InterPro"/>
</dbReference>
<evidence type="ECO:0000256" key="3">
    <source>
        <dbReference type="ARBA" id="ARBA00022525"/>
    </source>
</evidence>
<organism evidence="7 8">
    <name type="scientific">Microvirga subterranea</name>
    <dbReference type="NCBI Taxonomy" id="186651"/>
    <lineage>
        <taxon>Bacteria</taxon>
        <taxon>Pseudomonadati</taxon>
        <taxon>Pseudomonadota</taxon>
        <taxon>Alphaproteobacteria</taxon>
        <taxon>Hyphomicrobiales</taxon>
        <taxon>Methylobacteriaceae</taxon>
        <taxon>Microvirga</taxon>
    </lineage>
</organism>
<dbReference type="InterPro" id="IPR011049">
    <property type="entry name" value="Serralysin-like_metalloprot_C"/>
</dbReference>
<comment type="subcellular location">
    <subcellularLocation>
        <location evidence="2">Secreted</location>
    </subcellularLocation>
</comment>
<dbReference type="InterPro" id="IPR013858">
    <property type="entry name" value="Peptidase_M10B_C"/>
</dbReference>
<evidence type="ECO:0000256" key="5">
    <source>
        <dbReference type="SAM" id="MobiDB-lite"/>
    </source>
</evidence>
<dbReference type="AlphaFoldDB" id="A0A370HE52"/>
<accession>A0A370HE52</accession>
<dbReference type="PRINTS" id="PR00313">
    <property type="entry name" value="CABNDNGRPT"/>
</dbReference>
<name>A0A370HE52_9HYPH</name>
<dbReference type="GO" id="GO:0005615">
    <property type="term" value="C:extracellular space"/>
    <property type="evidence" value="ECO:0007669"/>
    <property type="project" value="InterPro"/>
</dbReference>
<feature type="domain" description="Peptidase M10 serralysin C-terminal" evidence="6">
    <location>
        <begin position="90"/>
        <end position="190"/>
    </location>
</feature>
<evidence type="ECO:0000259" key="6">
    <source>
        <dbReference type="Pfam" id="PF08548"/>
    </source>
</evidence>
<dbReference type="Proteomes" id="UP000254925">
    <property type="component" value="Unassembled WGS sequence"/>
</dbReference>
<feature type="region of interest" description="Disordered" evidence="5">
    <location>
        <begin position="56"/>
        <end position="93"/>
    </location>
</feature>
<comment type="cofactor">
    <cofactor evidence="1">
        <name>Ca(2+)</name>
        <dbReference type="ChEBI" id="CHEBI:29108"/>
    </cofactor>
</comment>
<dbReference type="PROSITE" id="PS00330">
    <property type="entry name" value="HEMOLYSIN_CALCIUM"/>
    <property type="match status" value="1"/>
</dbReference>
<dbReference type="InterPro" id="IPR001343">
    <property type="entry name" value="Hemolysn_Ca-bd"/>
</dbReference>
<dbReference type="InterPro" id="IPR018511">
    <property type="entry name" value="Hemolysin-typ_Ca-bd_CS"/>
</dbReference>
<dbReference type="SUPFAM" id="SSF51120">
    <property type="entry name" value="beta-Roll"/>
    <property type="match status" value="1"/>
</dbReference>
<evidence type="ECO:0000256" key="4">
    <source>
        <dbReference type="ARBA" id="ARBA00022737"/>
    </source>
</evidence>
<dbReference type="Gene3D" id="2.60.120.200">
    <property type="match status" value="1"/>
</dbReference>
<keyword evidence="3" id="KW-0964">Secreted</keyword>
<reference evidence="7 8" key="1">
    <citation type="submission" date="2018-07" db="EMBL/GenBank/DDBJ databases">
        <title>Genomic Encyclopedia of Type Strains, Phase IV (KMG-IV): sequencing the most valuable type-strain genomes for metagenomic binning, comparative biology and taxonomic classification.</title>
        <authorList>
            <person name="Goeker M."/>
        </authorList>
    </citation>
    <scope>NUCLEOTIDE SEQUENCE [LARGE SCALE GENOMIC DNA]</scope>
    <source>
        <strain evidence="7 8">DSM 14364</strain>
    </source>
</reference>
<sequence length="233" mass="23800">VWLDGQQVVNYSGAVGYTDQSTTHWNMGIYRSSPAGGETIAYNVKGLDLSYGSSATAANHGAPADTGTSAPIPAPAPTPAPTEPSTIKTINGTSGNDVLTGTSVAEKIVGNGGNDKIYGKGGMDVLTGGAGSDTFVFDTALNATSVATITDFTPGVDKIQFSSKVFTSLWVQTLGSDVFRVGTKALDHNDHIIYDKATGTLSYDADGSGSIAAVQFAKVAAGLALSASDFYTI</sequence>
<feature type="non-terminal residue" evidence="7">
    <location>
        <position position="1"/>
    </location>
</feature>
<dbReference type="Gene3D" id="2.150.10.10">
    <property type="entry name" value="Serralysin-like metalloprotease, C-terminal"/>
    <property type="match status" value="1"/>
</dbReference>